<accession>N2A1H4</accession>
<evidence type="ECO:0000313" key="2">
    <source>
        <dbReference type="EMBL" id="EMZ19855.1"/>
    </source>
</evidence>
<dbReference type="EMBL" id="AQFT01000158">
    <property type="protein sequence ID" value="EMZ19855.1"/>
    <property type="molecule type" value="Genomic_DNA"/>
</dbReference>
<feature type="compositionally biased region" description="Acidic residues" evidence="1">
    <location>
        <begin position="152"/>
        <end position="171"/>
    </location>
</feature>
<evidence type="ECO:0000313" key="3">
    <source>
        <dbReference type="Proteomes" id="UP000012589"/>
    </source>
</evidence>
<dbReference type="AlphaFoldDB" id="N2A1H4"/>
<dbReference type="eggNOG" id="ENOG50320MM">
    <property type="taxonomic scope" value="Bacteria"/>
</dbReference>
<comment type="caution">
    <text evidence="2">The sequence shown here is derived from an EMBL/GenBank/DDBJ whole genome shotgun (WGS) entry which is preliminary data.</text>
</comment>
<reference evidence="2 3" key="1">
    <citation type="journal article" date="2014" name="Genome Announc.">
        <title>Draft genome sequences of the altered schaedler flora, a defined bacterial community from gnotobiotic mice.</title>
        <authorList>
            <person name="Wannemuehler M.J."/>
            <person name="Overstreet A.M."/>
            <person name="Ward D.V."/>
            <person name="Phillips G.J."/>
        </authorList>
    </citation>
    <scope>NUCLEOTIDE SEQUENCE [LARGE SCALE GENOMIC DNA]</scope>
    <source>
        <strain evidence="2 3">ASF492</strain>
    </source>
</reference>
<protein>
    <submittedName>
        <fullName evidence="2">Uncharacterized protein</fullName>
    </submittedName>
</protein>
<feature type="compositionally biased region" description="Basic and acidic residues" evidence="1">
    <location>
        <begin position="103"/>
        <end position="119"/>
    </location>
</feature>
<proteinExistence type="predicted"/>
<feature type="compositionally biased region" description="Acidic residues" evidence="1">
    <location>
        <begin position="121"/>
        <end position="131"/>
    </location>
</feature>
<evidence type="ECO:0000256" key="1">
    <source>
        <dbReference type="SAM" id="MobiDB-lite"/>
    </source>
</evidence>
<feature type="region of interest" description="Disordered" evidence="1">
    <location>
        <begin position="103"/>
        <end position="131"/>
    </location>
</feature>
<gene>
    <name evidence="2" type="ORF">C823_05329</name>
</gene>
<name>N2A1H4_9FIRM</name>
<dbReference type="PATRIC" id="fig|1235802.3.peg.5621"/>
<dbReference type="OrthoDB" id="2043115at2"/>
<dbReference type="STRING" id="1235802.C823_05329"/>
<keyword evidence="3" id="KW-1185">Reference proteome</keyword>
<dbReference type="HOGENOM" id="CLU_104550_0_0_9"/>
<feature type="region of interest" description="Disordered" evidence="1">
    <location>
        <begin position="151"/>
        <end position="176"/>
    </location>
</feature>
<organism evidence="2 3">
    <name type="scientific">Eubacterium plexicaudatum ASF492</name>
    <dbReference type="NCBI Taxonomy" id="1235802"/>
    <lineage>
        <taxon>Bacteria</taxon>
        <taxon>Bacillati</taxon>
        <taxon>Bacillota</taxon>
        <taxon>Clostridia</taxon>
        <taxon>Eubacteriales</taxon>
        <taxon>Eubacteriaceae</taxon>
        <taxon>Eubacterium</taxon>
    </lineage>
</organism>
<dbReference type="Proteomes" id="UP000012589">
    <property type="component" value="Unassembled WGS sequence"/>
</dbReference>
<sequence length="205" mass="23993">MSISLQPLNIMRFQCMGGLKSTQERQERQQKCDDQVAFFEKQKENLKNMKCSSLEDIERKLDMFHSYEDQIAEAKKQFNNSQMLHVLDEATEIGEKIAEEADKMVPKTPEEREKERMEEALGTEEESDGMLSEIMEEITEVEGEMLEKMEEQLEEEIQEEQLEEEMQEEQLLEQPSGSLAQAAVERAMIFGTQDPEQYPHVDYRL</sequence>